<name>A0ABM9AS86_9BACT</name>
<keyword evidence="3 10" id="KW-0328">Glycosyltransferase</keyword>
<evidence type="ECO:0000256" key="3">
    <source>
        <dbReference type="ARBA" id="ARBA00022676"/>
    </source>
</evidence>
<proteinExistence type="predicted"/>
<keyword evidence="4 10" id="KW-0808">Transferase</keyword>
<evidence type="ECO:0000256" key="1">
    <source>
        <dbReference type="ARBA" id="ARBA00004651"/>
    </source>
</evidence>
<feature type="transmembrane region" description="Helical" evidence="8">
    <location>
        <begin position="296"/>
        <end position="316"/>
    </location>
</feature>
<evidence type="ECO:0000256" key="5">
    <source>
        <dbReference type="ARBA" id="ARBA00022692"/>
    </source>
</evidence>
<feature type="transmembrane region" description="Helical" evidence="8">
    <location>
        <begin position="7"/>
        <end position="25"/>
    </location>
</feature>
<feature type="transmembrane region" description="Helical" evidence="8">
    <location>
        <begin position="353"/>
        <end position="375"/>
    </location>
</feature>
<organism evidence="10 11">
    <name type="scientific">Emticicia aquatica</name>
    <dbReference type="NCBI Taxonomy" id="1681835"/>
    <lineage>
        <taxon>Bacteria</taxon>
        <taxon>Pseudomonadati</taxon>
        <taxon>Bacteroidota</taxon>
        <taxon>Cytophagia</taxon>
        <taxon>Cytophagales</taxon>
        <taxon>Leadbetterellaceae</taxon>
        <taxon>Emticicia</taxon>
    </lineage>
</organism>
<accession>A0ABM9AS86</accession>
<protein>
    <submittedName>
        <fullName evidence="10">Undecaprenyl phosphate-alpha-4-amino-4-deoxy-L-arabinose arabinosyl transferase</fullName>
        <ecNumber evidence="10">2.4.2.43</ecNumber>
    </submittedName>
</protein>
<dbReference type="EMBL" id="CAKLPY010000002">
    <property type="protein sequence ID" value="CAH0996554.1"/>
    <property type="molecule type" value="Genomic_DNA"/>
</dbReference>
<dbReference type="GO" id="GO:0103015">
    <property type="term" value="F:4-amino-4-deoxy-L-arabinose transferase activity"/>
    <property type="evidence" value="ECO:0007669"/>
    <property type="project" value="UniProtKB-EC"/>
</dbReference>
<dbReference type="Proteomes" id="UP000837932">
    <property type="component" value="Unassembled WGS sequence"/>
</dbReference>
<evidence type="ECO:0000256" key="8">
    <source>
        <dbReference type="SAM" id="Phobius"/>
    </source>
</evidence>
<dbReference type="EC" id="2.4.2.43" evidence="10"/>
<keyword evidence="2" id="KW-1003">Cell membrane</keyword>
<feature type="transmembrane region" description="Helical" evidence="8">
    <location>
        <begin position="436"/>
        <end position="457"/>
    </location>
</feature>
<feature type="transmembrane region" description="Helical" evidence="8">
    <location>
        <begin position="211"/>
        <end position="228"/>
    </location>
</feature>
<keyword evidence="11" id="KW-1185">Reference proteome</keyword>
<dbReference type="Pfam" id="PF13231">
    <property type="entry name" value="PMT_2"/>
    <property type="match status" value="1"/>
</dbReference>
<evidence type="ECO:0000259" key="9">
    <source>
        <dbReference type="Pfam" id="PF13231"/>
    </source>
</evidence>
<feature type="transmembrane region" description="Helical" evidence="8">
    <location>
        <begin position="403"/>
        <end position="424"/>
    </location>
</feature>
<comment type="caution">
    <text evidence="10">The sequence shown here is derived from an EMBL/GenBank/DDBJ whole genome shotgun (WGS) entry which is preliminary data.</text>
</comment>
<gene>
    <name evidence="10" type="primary">arnT</name>
    <name evidence="10" type="ORF">EMA8858_02686</name>
</gene>
<evidence type="ECO:0000313" key="11">
    <source>
        <dbReference type="Proteomes" id="UP000837932"/>
    </source>
</evidence>
<dbReference type="InterPro" id="IPR038731">
    <property type="entry name" value="RgtA/B/C-like"/>
</dbReference>
<feature type="transmembrane region" description="Helical" evidence="8">
    <location>
        <begin position="136"/>
        <end position="153"/>
    </location>
</feature>
<keyword evidence="7 8" id="KW-0472">Membrane</keyword>
<keyword evidence="6 8" id="KW-1133">Transmembrane helix</keyword>
<feature type="transmembrane region" description="Helical" evidence="8">
    <location>
        <begin position="85"/>
        <end position="106"/>
    </location>
</feature>
<feature type="transmembrane region" description="Helical" evidence="8">
    <location>
        <begin position="113"/>
        <end position="130"/>
    </location>
</feature>
<feature type="domain" description="Glycosyltransferase RgtA/B/C/D-like" evidence="9">
    <location>
        <begin position="65"/>
        <end position="225"/>
    </location>
</feature>
<dbReference type="PANTHER" id="PTHR33908:SF3">
    <property type="entry name" value="UNDECAPRENYL PHOSPHATE-ALPHA-4-AMINO-4-DEOXY-L-ARABINOSE ARABINOSYL TRANSFERASE"/>
    <property type="match status" value="1"/>
</dbReference>
<sequence length="562" mass="64854">MYTNTKVSTKILIITVLGLCFYFPFLGDVHLFDWDEINFAESAREMLLTGNYSRVQIDFKPFWEKPPLFFWMQTGAMSLFGINEFAARFPNACVGLITLLTLFFVGKKLKNQTFGFIWSLVYLGAFTPHLYFKSGIIDPTFNLCIFLGIYFIYRAKIEPNRQFINALVSGIFIGLSILTKGPVGGLIWGLTVFFYWAIFEKFRPIFTWKQIFTFAITCVLVTSIWFANELINNGLWFFEEFITYQIRLFSTPDAGHGQPFYYHFVVVLIGCFPISIFAIRAFTYSDTKEDKTSTELSVFLAWMKTVFWVVMILFSIVTTKIVHYSSMAYFPVSFLATKFLYDWLTDKVTWNKWMSFGLISVGFILSLVLAAVPYVGMNADSFIPLIKDKFAAKNLEAPVEWHIYEMLIGIVYFAVIVFVVVKYAVSKSTIKNRKKLFITTLSLATALCLFLFGAIVVPKIERYTQGAAIDFYESKRGQNVYIHVLGFKSYAHLFYFQKPINSGNAAILKDAAYENWLLNGKVDKPVFFVTRVDRLEQYRNNSNLEIIKEENGFVFLRRKAVL</sequence>
<evidence type="ECO:0000256" key="4">
    <source>
        <dbReference type="ARBA" id="ARBA00022679"/>
    </source>
</evidence>
<dbReference type="RefSeq" id="WP_238807109.1">
    <property type="nucleotide sequence ID" value="NZ_CAKLPY010000002.1"/>
</dbReference>
<reference evidence="10" key="1">
    <citation type="submission" date="2021-12" db="EMBL/GenBank/DDBJ databases">
        <authorList>
            <person name="Rodrigo-Torres L."/>
            <person name="Arahal R. D."/>
            <person name="Lucena T."/>
        </authorList>
    </citation>
    <scope>NUCLEOTIDE SEQUENCE</scope>
    <source>
        <strain evidence="10">CECT 8858</strain>
    </source>
</reference>
<evidence type="ECO:0000256" key="7">
    <source>
        <dbReference type="ARBA" id="ARBA00023136"/>
    </source>
</evidence>
<evidence type="ECO:0000313" key="10">
    <source>
        <dbReference type="EMBL" id="CAH0996554.1"/>
    </source>
</evidence>
<evidence type="ECO:0000256" key="6">
    <source>
        <dbReference type="ARBA" id="ARBA00022989"/>
    </source>
</evidence>
<dbReference type="InterPro" id="IPR050297">
    <property type="entry name" value="LipidA_mod_glycosyltrf_83"/>
</dbReference>
<keyword evidence="5 8" id="KW-0812">Transmembrane</keyword>
<feature type="transmembrane region" description="Helical" evidence="8">
    <location>
        <begin position="260"/>
        <end position="284"/>
    </location>
</feature>
<evidence type="ECO:0000256" key="2">
    <source>
        <dbReference type="ARBA" id="ARBA00022475"/>
    </source>
</evidence>
<comment type="subcellular location">
    <subcellularLocation>
        <location evidence="1">Cell membrane</location>
        <topology evidence="1">Multi-pass membrane protein</topology>
    </subcellularLocation>
</comment>
<dbReference type="PANTHER" id="PTHR33908">
    <property type="entry name" value="MANNOSYLTRANSFERASE YKCB-RELATED"/>
    <property type="match status" value="1"/>
</dbReference>